<dbReference type="FunFam" id="3.80.10.10:FF:000041">
    <property type="entry name" value="LRR receptor-like serine/threonine-protein kinase ERECTA"/>
    <property type="match status" value="1"/>
</dbReference>
<evidence type="ECO:0000256" key="2">
    <source>
        <dbReference type="ARBA" id="ARBA00009592"/>
    </source>
</evidence>
<keyword evidence="13" id="KW-1185">Reference proteome</keyword>
<evidence type="ECO:0000313" key="13">
    <source>
        <dbReference type="Proteomes" id="UP000811609"/>
    </source>
</evidence>
<dbReference type="InterPro" id="IPR001611">
    <property type="entry name" value="Leu-rich_rpt"/>
</dbReference>
<keyword evidence="3" id="KW-0433">Leucine-rich repeat</keyword>
<comment type="similarity">
    <text evidence="2">Belongs to the RLP family.</text>
</comment>
<dbReference type="FunFam" id="3.80.10.10:FF:000111">
    <property type="entry name" value="LRR receptor-like serine/threonine-protein kinase ERECTA"/>
    <property type="match status" value="1"/>
</dbReference>
<evidence type="ECO:0000256" key="8">
    <source>
        <dbReference type="ARBA" id="ARBA00023136"/>
    </source>
</evidence>
<keyword evidence="9" id="KW-0675">Receptor</keyword>
<evidence type="ECO:0000256" key="3">
    <source>
        <dbReference type="ARBA" id="ARBA00022614"/>
    </source>
</evidence>
<reference evidence="12" key="1">
    <citation type="submission" date="2020-12" db="EMBL/GenBank/DDBJ databases">
        <title>WGS assembly of Carya illinoinensis cv. Pawnee.</title>
        <authorList>
            <person name="Platts A."/>
            <person name="Shu S."/>
            <person name="Wright S."/>
            <person name="Barry K."/>
            <person name="Edger P."/>
            <person name="Pires J.C."/>
            <person name="Schmutz J."/>
        </authorList>
    </citation>
    <scope>NUCLEOTIDE SEQUENCE</scope>
    <source>
        <tissue evidence="12">Leaf</tissue>
    </source>
</reference>
<gene>
    <name evidence="12" type="ORF">CIPAW_05G209600</name>
</gene>
<dbReference type="SMART" id="SM00365">
    <property type="entry name" value="LRR_SD22"/>
    <property type="match status" value="3"/>
</dbReference>
<keyword evidence="4" id="KW-0812">Transmembrane</keyword>
<evidence type="ECO:0000256" key="9">
    <source>
        <dbReference type="ARBA" id="ARBA00023170"/>
    </source>
</evidence>
<protein>
    <recommendedName>
        <fullName evidence="11">Leucine-rich repeat-containing N-terminal plant-type domain-containing protein</fullName>
    </recommendedName>
</protein>
<evidence type="ECO:0000256" key="1">
    <source>
        <dbReference type="ARBA" id="ARBA00004479"/>
    </source>
</evidence>
<dbReference type="InterPro" id="IPR046956">
    <property type="entry name" value="RLP23-like"/>
</dbReference>
<comment type="subcellular location">
    <subcellularLocation>
        <location evidence="1">Membrane</location>
        <topology evidence="1">Single-pass type I membrane protein</topology>
    </subcellularLocation>
</comment>
<dbReference type="Proteomes" id="UP000811609">
    <property type="component" value="Chromosome 5"/>
</dbReference>
<sequence length="778" mass="87231">MRALFQFKQHLVDHSHWLSSWDNDAEDCCKWEGVKCSNKTGHVFTLDLPSNWLYDEPVTKYLEVVRLFIIRCVVLLYTHLSLGDGMCDPCCHHPDASISTCPYVRVGSVTQIAGTIPLQLGNLSGLISLDLSLNYDLSEAYNLDWLIHLSSLTYLDLDLRWVNLSQVVNWPNKVMMLPSLIHLILYSCSLSTTTPQLLSINASSSSQLLFLDLSNNYVLMEAHNLDWLIHLLYLTCLDMSGVNLSQELNWLNKVMMLPFLKHLSLSDCILPTMTSQLLSINASSSSQLLSLDLSLNNLNYAIFCWLFNSTTSLVHFDLEAFGSLNSLQTLKLKGNQLVGGSIPKYFENLCALESLYLSDNNFNGNLYEFISNLSNLEILDVASNSLTGVISEAHFSNLSKLKYLCLGLNSLILKFSYNWIPPFQLRVIDLSSNQLNGSIPHFPSDVASLYLSNNSFFGNIFFICEFIYQSLFLLDLSNNKLSGNYRDACACFVGKLRLSLQNCNYFTTINVGENKLPGLVPSWIGDSLPRSGKLQCIKNLTSMSQKWSASHTCIYSIQRAYVDHEPFVWKGMMAMFENSLGLVKIIDLSSNKLHGEIPEELTSLTELSSLNLSRNNFTGSITLKIGLLQNLKSLDLSRNQLCGEIPMSISDISFLSYLDLSNYNLSGKIPIGTQFHSLNASAFMGNPKLYGSPLPNKCPEDLYLVYNDTRTHRNVDIQENVDDGLITQGFYVAMALGFVVGFLGDASHFQCSNDVDIGSTWQQLYVYSCYKVGLQTLC</sequence>
<keyword evidence="8" id="KW-0472">Membrane</keyword>
<comment type="caution">
    <text evidence="12">The sequence shown here is derived from an EMBL/GenBank/DDBJ whole genome shotgun (WGS) entry which is preliminary data.</text>
</comment>
<name>A0A8T1QKK1_CARIL</name>
<dbReference type="Pfam" id="PF08263">
    <property type="entry name" value="LRRNT_2"/>
    <property type="match status" value="1"/>
</dbReference>
<evidence type="ECO:0000313" key="12">
    <source>
        <dbReference type="EMBL" id="KAG6655340.1"/>
    </source>
</evidence>
<keyword evidence="6" id="KW-0677">Repeat</keyword>
<proteinExistence type="inferred from homology"/>
<dbReference type="PANTHER" id="PTHR48063:SF101">
    <property type="entry name" value="LRR RECEPTOR-LIKE SERINE_THREONINE-PROTEIN KINASE FLS2"/>
    <property type="match status" value="1"/>
</dbReference>
<evidence type="ECO:0000256" key="6">
    <source>
        <dbReference type="ARBA" id="ARBA00022737"/>
    </source>
</evidence>
<evidence type="ECO:0000256" key="7">
    <source>
        <dbReference type="ARBA" id="ARBA00022989"/>
    </source>
</evidence>
<keyword evidence="5" id="KW-0732">Signal</keyword>
<organism evidence="12 13">
    <name type="scientific">Carya illinoinensis</name>
    <name type="common">Pecan</name>
    <dbReference type="NCBI Taxonomy" id="32201"/>
    <lineage>
        <taxon>Eukaryota</taxon>
        <taxon>Viridiplantae</taxon>
        <taxon>Streptophyta</taxon>
        <taxon>Embryophyta</taxon>
        <taxon>Tracheophyta</taxon>
        <taxon>Spermatophyta</taxon>
        <taxon>Magnoliopsida</taxon>
        <taxon>eudicotyledons</taxon>
        <taxon>Gunneridae</taxon>
        <taxon>Pentapetalae</taxon>
        <taxon>rosids</taxon>
        <taxon>fabids</taxon>
        <taxon>Fagales</taxon>
        <taxon>Juglandaceae</taxon>
        <taxon>Carya</taxon>
    </lineage>
</organism>
<dbReference type="EMBL" id="CM031813">
    <property type="protein sequence ID" value="KAG6655340.1"/>
    <property type="molecule type" value="Genomic_DNA"/>
</dbReference>
<keyword evidence="10" id="KW-0325">Glycoprotein</keyword>
<evidence type="ECO:0000256" key="4">
    <source>
        <dbReference type="ARBA" id="ARBA00022692"/>
    </source>
</evidence>
<dbReference type="PANTHER" id="PTHR48063">
    <property type="entry name" value="LRR RECEPTOR-LIKE KINASE"/>
    <property type="match status" value="1"/>
</dbReference>
<keyword evidence="7" id="KW-1133">Transmembrane helix</keyword>
<evidence type="ECO:0000256" key="10">
    <source>
        <dbReference type="ARBA" id="ARBA00023180"/>
    </source>
</evidence>
<dbReference type="InterPro" id="IPR013210">
    <property type="entry name" value="LRR_N_plant-typ"/>
</dbReference>
<accession>A0A8T1QKK1</accession>
<feature type="domain" description="Leucine-rich repeat-containing N-terminal plant-type" evidence="11">
    <location>
        <begin position="2"/>
        <end position="37"/>
    </location>
</feature>
<dbReference type="Pfam" id="PF00560">
    <property type="entry name" value="LRR_1"/>
    <property type="match status" value="4"/>
</dbReference>
<dbReference type="AlphaFoldDB" id="A0A8T1QKK1"/>
<dbReference type="GO" id="GO:0016020">
    <property type="term" value="C:membrane"/>
    <property type="evidence" value="ECO:0007669"/>
    <property type="project" value="UniProtKB-SubCell"/>
</dbReference>
<dbReference type="Pfam" id="PF13855">
    <property type="entry name" value="LRR_8"/>
    <property type="match status" value="1"/>
</dbReference>
<evidence type="ECO:0000256" key="5">
    <source>
        <dbReference type="ARBA" id="ARBA00022729"/>
    </source>
</evidence>
<evidence type="ECO:0000259" key="11">
    <source>
        <dbReference type="Pfam" id="PF08263"/>
    </source>
</evidence>